<reference evidence="3" key="1">
    <citation type="submission" date="2021-07" db="EMBL/GenBank/DDBJ databases">
        <authorList>
            <person name="Catto M.A."/>
            <person name="Jacobson A."/>
            <person name="Kennedy G."/>
            <person name="Labadie P."/>
            <person name="Hunt B.G."/>
            <person name="Srinivasan R."/>
        </authorList>
    </citation>
    <scope>NUCLEOTIDE SEQUENCE</scope>
    <source>
        <strain evidence="3">PL_HMW_Pooled</strain>
        <tissue evidence="3">Head</tissue>
    </source>
</reference>
<accession>A0AAE1GT67</accession>
<feature type="non-terminal residue" evidence="3">
    <location>
        <position position="460"/>
    </location>
</feature>
<keyword evidence="2" id="KW-0812">Transmembrane</keyword>
<name>A0AAE1GT67_9NEOP</name>
<sequence length="460" mass="47832">LVKAVAAAAAAAASPAAAAAPAAAASLAAPAAAPAAAAASLAAPAAASPAAAPAVAAPSAAADDAPAAAGAGPGTIVVGQGVDQPDPVDAEGVPENARHEEGVPVRLSPQGGDHGDTGVCLDVAHVDRLADAAHVGVLLHHEPAHVREEEAPGRVDGVRVRLSELVVHAVVAGPLPDGVVVRDGVAEDKARDKACVKLAKLISAALQPRRAAVVLAASILVVTAAAAAVVLAAFILVVNATAAVVLAASILVVTAAAAVVLAACILGGQRHRRRMLAASGLVVRGHRRRSFLAQPARHWHRSWCILHPSLHSSVLQRRLHAWTWSQHSLPLRHSLYRSQSSPRLCTPTQPHRQLISHITAQAQSLSPHSLQVPSKSRMLAVSPPWTKKKERRRRYGTGLPSSILDPFMEQWMVQHQHQLGPASGTGGQISKTINQREEEKMLSQPQPIKTWSILVTRCPW</sequence>
<reference evidence="3" key="2">
    <citation type="journal article" date="2023" name="BMC Genomics">
        <title>Pest status, molecular evolution, and epigenetic factors derived from the genome assembly of Frankliniella fusca, a thysanopteran phytovirus vector.</title>
        <authorList>
            <person name="Catto M.A."/>
            <person name="Labadie P.E."/>
            <person name="Jacobson A.L."/>
            <person name="Kennedy G.G."/>
            <person name="Srinivasan R."/>
            <person name="Hunt B.G."/>
        </authorList>
    </citation>
    <scope>NUCLEOTIDE SEQUENCE</scope>
    <source>
        <strain evidence="3">PL_HMW_Pooled</strain>
    </source>
</reference>
<comment type="caution">
    <text evidence="3">The sequence shown here is derived from an EMBL/GenBank/DDBJ whole genome shotgun (WGS) entry which is preliminary data.</text>
</comment>
<evidence type="ECO:0000313" key="3">
    <source>
        <dbReference type="EMBL" id="KAK3908326.1"/>
    </source>
</evidence>
<proteinExistence type="predicted"/>
<dbReference type="Proteomes" id="UP001219518">
    <property type="component" value="Unassembled WGS sequence"/>
</dbReference>
<keyword evidence="2" id="KW-0472">Membrane</keyword>
<evidence type="ECO:0000256" key="2">
    <source>
        <dbReference type="SAM" id="Phobius"/>
    </source>
</evidence>
<gene>
    <name evidence="3" type="ORF">KUF71_018819</name>
</gene>
<dbReference type="EMBL" id="JAHWGI010000055">
    <property type="protein sequence ID" value="KAK3908326.1"/>
    <property type="molecule type" value="Genomic_DNA"/>
</dbReference>
<feature type="compositionally biased region" description="Polar residues" evidence="1">
    <location>
        <begin position="365"/>
        <end position="374"/>
    </location>
</feature>
<evidence type="ECO:0000313" key="4">
    <source>
        <dbReference type="Proteomes" id="UP001219518"/>
    </source>
</evidence>
<feature type="region of interest" description="Disordered" evidence="1">
    <location>
        <begin position="365"/>
        <end position="394"/>
    </location>
</feature>
<keyword evidence="4" id="KW-1185">Reference proteome</keyword>
<dbReference type="AlphaFoldDB" id="A0AAE1GT67"/>
<evidence type="ECO:0000256" key="1">
    <source>
        <dbReference type="SAM" id="MobiDB-lite"/>
    </source>
</evidence>
<feature type="transmembrane region" description="Helical" evidence="2">
    <location>
        <begin position="243"/>
        <end position="266"/>
    </location>
</feature>
<protein>
    <submittedName>
        <fullName evidence="3">Phospholipase A1-II 6</fullName>
    </submittedName>
</protein>
<feature type="transmembrane region" description="Helical" evidence="2">
    <location>
        <begin position="211"/>
        <end position="237"/>
    </location>
</feature>
<organism evidence="3 4">
    <name type="scientific">Frankliniella fusca</name>
    <dbReference type="NCBI Taxonomy" id="407009"/>
    <lineage>
        <taxon>Eukaryota</taxon>
        <taxon>Metazoa</taxon>
        <taxon>Ecdysozoa</taxon>
        <taxon>Arthropoda</taxon>
        <taxon>Hexapoda</taxon>
        <taxon>Insecta</taxon>
        <taxon>Pterygota</taxon>
        <taxon>Neoptera</taxon>
        <taxon>Paraneoptera</taxon>
        <taxon>Thysanoptera</taxon>
        <taxon>Terebrantia</taxon>
        <taxon>Thripoidea</taxon>
        <taxon>Thripidae</taxon>
        <taxon>Frankliniella</taxon>
    </lineage>
</organism>
<feature type="region of interest" description="Disordered" evidence="1">
    <location>
        <begin position="64"/>
        <end position="114"/>
    </location>
</feature>
<keyword evidence="2" id="KW-1133">Transmembrane helix</keyword>